<evidence type="ECO:0000256" key="1">
    <source>
        <dbReference type="ARBA" id="ARBA00022679"/>
    </source>
</evidence>
<evidence type="ECO:0000256" key="5">
    <source>
        <dbReference type="SAM" id="Phobius"/>
    </source>
</evidence>
<proteinExistence type="predicted"/>
<keyword evidence="5" id="KW-0812">Transmembrane</keyword>
<reference evidence="7 8" key="1">
    <citation type="submission" date="2019-04" db="EMBL/GenBank/DDBJ databases">
        <authorList>
            <person name="Van Vliet M D."/>
        </authorList>
    </citation>
    <scope>NUCLEOTIDE SEQUENCE [LARGE SCALE GENOMIC DNA]</scope>
    <source>
        <strain evidence="7 8">F21</strain>
    </source>
</reference>
<dbReference type="SMART" id="SM00220">
    <property type="entry name" value="S_TKc"/>
    <property type="match status" value="1"/>
</dbReference>
<dbReference type="CDD" id="cd14014">
    <property type="entry name" value="STKc_PknB_like"/>
    <property type="match status" value="1"/>
</dbReference>
<dbReference type="GO" id="GO:0004674">
    <property type="term" value="F:protein serine/threonine kinase activity"/>
    <property type="evidence" value="ECO:0007669"/>
    <property type="project" value="TreeGrafter"/>
</dbReference>
<dbReference type="Pfam" id="PF00069">
    <property type="entry name" value="Pkinase"/>
    <property type="match status" value="1"/>
</dbReference>
<dbReference type="PANTHER" id="PTHR43289:SF6">
    <property type="entry name" value="SERINE_THREONINE-PROTEIN KINASE NEKL-3"/>
    <property type="match status" value="1"/>
</dbReference>
<dbReference type="InterPro" id="IPR011009">
    <property type="entry name" value="Kinase-like_dom_sf"/>
</dbReference>
<evidence type="ECO:0000259" key="6">
    <source>
        <dbReference type="PROSITE" id="PS50011"/>
    </source>
</evidence>
<keyword evidence="5" id="KW-1133">Transmembrane helix</keyword>
<dbReference type="InterPro" id="IPR000719">
    <property type="entry name" value="Prot_kinase_dom"/>
</dbReference>
<evidence type="ECO:0000313" key="7">
    <source>
        <dbReference type="EMBL" id="VGO18640.1"/>
    </source>
</evidence>
<accession>A0A6C2UEN5</accession>
<keyword evidence="2" id="KW-0547">Nucleotide-binding</keyword>
<gene>
    <name evidence="7" type="primary">pknD_6</name>
    <name evidence="7" type="ORF">SCARR_00693</name>
</gene>
<evidence type="ECO:0000256" key="2">
    <source>
        <dbReference type="ARBA" id="ARBA00022741"/>
    </source>
</evidence>
<evidence type="ECO:0000256" key="3">
    <source>
        <dbReference type="ARBA" id="ARBA00022777"/>
    </source>
</evidence>
<dbReference type="AlphaFoldDB" id="A0A6C2UEN5"/>
<name>A0A6C2UEN5_9BACT</name>
<dbReference type="GO" id="GO:0005524">
    <property type="term" value="F:ATP binding"/>
    <property type="evidence" value="ECO:0007669"/>
    <property type="project" value="UniProtKB-KW"/>
</dbReference>
<keyword evidence="5" id="KW-0472">Membrane</keyword>
<keyword evidence="8" id="KW-1185">Reference proteome</keyword>
<dbReference type="Proteomes" id="UP000346198">
    <property type="component" value="Unassembled WGS sequence"/>
</dbReference>
<sequence>MDDTPEKRLEQDFQQRQETLYDFYKPARPLLSEEEIQSLTPIYNSLLATDSRYGEQTLLAEGGEKRIFRTYDRRLDRFVAMAYALQGESIENQEQFLREARLTANIVHPNIVPIHNMGVDIEGKPFFSMELVPGDSLGDILKKIERDESDYREKYTMDVLLGIYLKVCDAIAYAHSRKVLHLDIKPENIRVGQFGEVLVCDWGMARIINQEEEETQPGQLDADVLNDMTLSGTMKGTPGFMAPEQTVQGGEKTPKTDIYALGALLYKILTDEIPVLGSSANEVIENTQAGNIIPPRKRRADRHVPKGLAAVAMRAMALDPADRYGSTQALQMEIRRYMTGFPTDAERAGPISRLSLLTLRHRMLTLWFLIFFVVLSAVVSANLMIIQKKHLEAEDARQTAERNFALYLSKEVEAEELDAALESASFLTSKSLGVLYPEERLKLLEEIDLTGMAPSKAQIILERMGHLKFMLQRFNASATTYGELEESPETEPLWQLAKRYGTIKPRDRDLLPDLQLAELLSQRNTVKSSMAYPMYHYHTERKKRFSPKSYMPLASIMLGRVNGIHDETIPHVKLTQTEEGYHLDLSETPYTTYSVPIVGSYRKNILQPLHLHSLDISNSTMALVKEVVNLQLKELRMVNVMLEPRDGLPNMLNRMGVEKVILGEGDYPKKIIRKIQSLGIQVVEEDSNTEH</sequence>
<dbReference type="SUPFAM" id="SSF56112">
    <property type="entry name" value="Protein kinase-like (PK-like)"/>
    <property type="match status" value="1"/>
</dbReference>
<dbReference type="EMBL" id="CAAHFH010000001">
    <property type="protein sequence ID" value="VGO18640.1"/>
    <property type="molecule type" value="Genomic_DNA"/>
</dbReference>
<dbReference type="Gene3D" id="3.30.200.20">
    <property type="entry name" value="Phosphorylase Kinase, domain 1"/>
    <property type="match status" value="1"/>
</dbReference>
<feature type="transmembrane region" description="Helical" evidence="5">
    <location>
        <begin position="364"/>
        <end position="385"/>
    </location>
</feature>
<protein>
    <submittedName>
        <fullName evidence="7">Serine/threonine-protein kinase PknD</fullName>
    </submittedName>
</protein>
<keyword evidence="3 7" id="KW-0418">Kinase</keyword>
<keyword evidence="4" id="KW-0067">ATP-binding</keyword>
<dbReference type="PANTHER" id="PTHR43289">
    <property type="entry name" value="MITOGEN-ACTIVATED PROTEIN KINASE KINASE KINASE 20-RELATED"/>
    <property type="match status" value="1"/>
</dbReference>
<dbReference type="Gene3D" id="1.10.510.10">
    <property type="entry name" value="Transferase(Phosphotransferase) domain 1"/>
    <property type="match status" value="1"/>
</dbReference>
<dbReference type="PROSITE" id="PS50011">
    <property type="entry name" value="PROTEIN_KINASE_DOM"/>
    <property type="match status" value="1"/>
</dbReference>
<feature type="domain" description="Protein kinase" evidence="6">
    <location>
        <begin position="53"/>
        <end position="338"/>
    </location>
</feature>
<evidence type="ECO:0000256" key="4">
    <source>
        <dbReference type="ARBA" id="ARBA00022840"/>
    </source>
</evidence>
<organism evidence="7 8">
    <name type="scientific">Pontiella sulfatireligans</name>
    <dbReference type="NCBI Taxonomy" id="2750658"/>
    <lineage>
        <taxon>Bacteria</taxon>
        <taxon>Pseudomonadati</taxon>
        <taxon>Kiritimatiellota</taxon>
        <taxon>Kiritimatiellia</taxon>
        <taxon>Kiritimatiellales</taxon>
        <taxon>Pontiellaceae</taxon>
        <taxon>Pontiella</taxon>
    </lineage>
</organism>
<evidence type="ECO:0000313" key="8">
    <source>
        <dbReference type="Proteomes" id="UP000346198"/>
    </source>
</evidence>
<keyword evidence="1" id="KW-0808">Transferase</keyword>